<dbReference type="AlphaFoldDB" id="A0A5B7H5P1"/>
<dbReference type="EMBL" id="VSRR010023006">
    <property type="protein sequence ID" value="MPC65169.1"/>
    <property type="molecule type" value="Genomic_DNA"/>
</dbReference>
<organism evidence="1 2">
    <name type="scientific">Portunus trituberculatus</name>
    <name type="common">Swimming crab</name>
    <name type="synonym">Neptunus trituberculatus</name>
    <dbReference type="NCBI Taxonomy" id="210409"/>
    <lineage>
        <taxon>Eukaryota</taxon>
        <taxon>Metazoa</taxon>
        <taxon>Ecdysozoa</taxon>
        <taxon>Arthropoda</taxon>
        <taxon>Crustacea</taxon>
        <taxon>Multicrustacea</taxon>
        <taxon>Malacostraca</taxon>
        <taxon>Eumalacostraca</taxon>
        <taxon>Eucarida</taxon>
        <taxon>Decapoda</taxon>
        <taxon>Pleocyemata</taxon>
        <taxon>Brachyura</taxon>
        <taxon>Eubrachyura</taxon>
        <taxon>Portunoidea</taxon>
        <taxon>Portunidae</taxon>
        <taxon>Portuninae</taxon>
        <taxon>Portunus</taxon>
    </lineage>
</organism>
<accession>A0A5B7H5P1</accession>
<gene>
    <name evidence="1" type="ORF">E2C01_059300</name>
</gene>
<proteinExistence type="predicted"/>
<protein>
    <submittedName>
        <fullName evidence="1">Uncharacterized protein</fullName>
    </submittedName>
</protein>
<sequence>MVELELAQATMNAEAVREVFNISIQQQGSSNPGMWLAYVQFEKKHGDPLMAGGLLTRAEKELEPQQANVFRELNLTIQDILNKGAPPLGNEDSDRFFIEKSEDEESQFKEDVELRPALASLFEEDITLSYTANNERTAFFSDDKPAQADDGRAWEKVLELLVDHKISLNIQEVKMETALTVKADQSVQKKLIKPRFKEK</sequence>
<reference evidence="1 2" key="1">
    <citation type="submission" date="2019-05" db="EMBL/GenBank/DDBJ databases">
        <title>Another draft genome of Portunus trituberculatus and its Hox gene families provides insights of decapod evolution.</title>
        <authorList>
            <person name="Jeong J.-H."/>
            <person name="Song I."/>
            <person name="Kim S."/>
            <person name="Choi T."/>
            <person name="Kim D."/>
            <person name="Ryu S."/>
            <person name="Kim W."/>
        </authorList>
    </citation>
    <scope>NUCLEOTIDE SEQUENCE [LARGE SCALE GENOMIC DNA]</scope>
    <source>
        <tissue evidence="1">Muscle</tissue>
    </source>
</reference>
<dbReference type="OrthoDB" id="28112at2759"/>
<evidence type="ECO:0000313" key="1">
    <source>
        <dbReference type="EMBL" id="MPC65169.1"/>
    </source>
</evidence>
<name>A0A5B7H5P1_PORTR</name>
<dbReference type="Proteomes" id="UP000324222">
    <property type="component" value="Unassembled WGS sequence"/>
</dbReference>
<evidence type="ECO:0000313" key="2">
    <source>
        <dbReference type="Proteomes" id="UP000324222"/>
    </source>
</evidence>
<keyword evidence="2" id="KW-1185">Reference proteome</keyword>
<comment type="caution">
    <text evidence="1">The sequence shown here is derived from an EMBL/GenBank/DDBJ whole genome shotgun (WGS) entry which is preliminary data.</text>
</comment>